<protein>
    <submittedName>
        <fullName evidence="1">Uncharacterized protein</fullName>
    </submittedName>
</protein>
<dbReference type="EMBL" id="MN739041">
    <property type="protein sequence ID" value="QHS85164.1"/>
    <property type="molecule type" value="Genomic_DNA"/>
</dbReference>
<name>A0A6C0B044_9ZZZZ</name>
<sequence>MDTNNLSLAPSIDAASKKLRFYNQDQIKDPYAQISNSGFTPVGNLKTYGVANMYDRPEPTHLRELRDLYTVPYNTTPFLGNNTTSIKYVDDDSNILRYPVFQNRKSATGTSQVTIYPQQAFINNPNVSPAMNTFYEQATTINEMGNDDYTYSAPLDPTFIGLGQKNDGLQSTRFINRWNIVDPRIVQNVDNIVMNMKNADGHVISLHQCGVSSRNELRNYVEVNNC</sequence>
<dbReference type="AlphaFoldDB" id="A0A6C0B044"/>
<accession>A0A6C0B044</accession>
<proteinExistence type="predicted"/>
<organism evidence="1">
    <name type="scientific">viral metagenome</name>
    <dbReference type="NCBI Taxonomy" id="1070528"/>
    <lineage>
        <taxon>unclassified sequences</taxon>
        <taxon>metagenomes</taxon>
        <taxon>organismal metagenomes</taxon>
    </lineage>
</organism>
<evidence type="ECO:0000313" key="1">
    <source>
        <dbReference type="EMBL" id="QHS85164.1"/>
    </source>
</evidence>
<reference evidence="1" key="1">
    <citation type="journal article" date="2020" name="Nature">
        <title>Giant virus diversity and host interactions through global metagenomics.</title>
        <authorList>
            <person name="Schulz F."/>
            <person name="Roux S."/>
            <person name="Paez-Espino D."/>
            <person name="Jungbluth S."/>
            <person name="Walsh D.A."/>
            <person name="Denef V.J."/>
            <person name="McMahon K.D."/>
            <person name="Konstantinidis K.T."/>
            <person name="Eloe-Fadrosh E.A."/>
            <person name="Kyrpides N.C."/>
            <person name="Woyke T."/>
        </authorList>
    </citation>
    <scope>NUCLEOTIDE SEQUENCE</scope>
    <source>
        <strain evidence="1">GVMAG-M-3300009182-67</strain>
    </source>
</reference>